<keyword evidence="3 6" id="KW-0540">Nuclease</keyword>
<evidence type="ECO:0000256" key="1">
    <source>
        <dbReference type="ARBA" id="ARBA00022490"/>
    </source>
</evidence>
<keyword evidence="4 6" id="KW-0255">Endonuclease</keyword>
<evidence type="ECO:0000256" key="4">
    <source>
        <dbReference type="ARBA" id="ARBA00022759"/>
    </source>
</evidence>
<dbReference type="EMBL" id="RKLV01000001">
    <property type="protein sequence ID" value="MCX2817963.1"/>
    <property type="molecule type" value="Genomic_DNA"/>
</dbReference>
<keyword evidence="2 6" id="KW-0819">tRNA processing</keyword>
<dbReference type="InterPro" id="IPR016195">
    <property type="entry name" value="Pol/histidinol_Pase-like"/>
</dbReference>
<dbReference type="RefSeq" id="WP_266085523.1">
    <property type="nucleotide sequence ID" value="NZ_RKLV01000001.1"/>
</dbReference>
<evidence type="ECO:0000313" key="7">
    <source>
        <dbReference type="EMBL" id="MCX2817963.1"/>
    </source>
</evidence>
<dbReference type="GO" id="GO:0030677">
    <property type="term" value="C:ribonuclease P complex"/>
    <property type="evidence" value="ECO:0007669"/>
    <property type="project" value="UniProtKB-UniRule"/>
</dbReference>
<dbReference type="Pfam" id="PF01876">
    <property type="entry name" value="RNase_P_p30"/>
    <property type="match status" value="1"/>
</dbReference>
<reference evidence="7" key="1">
    <citation type="submission" date="2022-09" db="EMBL/GenBank/DDBJ databases">
        <title>Haloadaptaus new haloarchaeum isolated from saline soil.</title>
        <authorList>
            <person name="Duran-Viseras A."/>
            <person name="Sanchez-Porro C."/>
            <person name="Ventosa A."/>
        </authorList>
    </citation>
    <scope>NUCLEOTIDE SEQUENCE</scope>
    <source>
        <strain evidence="7">F3-133</strain>
    </source>
</reference>
<proteinExistence type="inferred from homology"/>
<sequence length="223" mass="24193">MHDFVHAAPETATTPARMAQTAAHAGYDAVVLRNHFNPDDAYPSYDIPDGTGIPMHEGVEVRADGVEPLHEGVRRAERGGAEVVAVHGGEEALNRAAIQADVDLLAHPNRGRGRSFDHVLAREAAESGVAVELSLASVLRSTGGERVEAVRDLHTTLKLVRKYGTPFVVSADARTHLELRAPRELRAVAYLIGIDEEEFDRATDETPRRLVENDDADVEVLDG</sequence>
<dbReference type="GO" id="GO:0004526">
    <property type="term" value="F:ribonuclease P activity"/>
    <property type="evidence" value="ECO:0007669"/>
    <property type="project" value="UniProtKB-UniRule"/>
</dbReference>
<comment type="catalytic activity">
    <reaction evidence="6">
        <text>Endonucleolytic cleavage of RNA, removing 5'-extranucleotides from tRNA precursor.</text>
        <dbReference type="EC" id="3.1.26.5"/>
    </reaction>
</comment>
<dbReference type="Proteomes" id="UP001149411">
    <property type="component" value="Unassembled WGS sequence"/>
</dbReference>
<name>A0A9Q4C286_9EURY</name>
<evidence type="ECO:0000256" key="3">
    <source>
        <dbReference type="ARBA" id="ARBA00022722"/>
    </source>
</evidence>
<keyword evidence="5 6" id="KW-0378">Hydrolase</keyword>
<accession>A0A9Q4C286</accession>
<dbReference type="HAMAP" id="MF_00756">
    <property type="entry name" value="RNase_P_3"/>
    <property type="match status" value="1"/>
</dbReference>
<dbReference type="Gene3D" id="3.20.20.140">
    <property type="entry name" value="Metal-dependent hydrolases"/>
    <property type="match status" value="1"/>
</dbReference>
<gene>
    <name evidence="6" type="primary">rnp3</name>
    <name evidence="7" type="ORF">EGH25_01130</name>
</gene>
<evidence type="ECO:0000313" key="8">
    <source>
        <dbReference type="Proteomes" id="UP001149411"/>
    </source>
</evidence>
<comment type="similarity">
    <text evidence="6">Belongs to the eukaryotic/archaeal RNase P protein component 3 family.</text>
</comment>
<organism evidence="7 8">
    <name type="scientific">Halorutilus salinus</name>
    <dbReference type="NCBI Taxonomy" id="2487751"/>
    <lineage>
        <taxon>Archaea</taxon>
        <taxon>Methanobacteriati</taxon>
        <taxon>Methanobacteriota</taxon>
        <taxon>Stenosarchaea group</taxon>
        <taxon>Halobacteria</taxon>
        <taxon>Halorutilales</taxon>
        <taxon>Halorutilaceae</taxon>
        <taxon>Halorutilus</taxon>
    </lineage>
</organism>
<comment type="caution">
    <text evidence="7">The sequence shown here is derived from an EMBL/GenBank/DDBJ whole genome shotgun (WGS) entry which is preliminary data.</text>
</comment>
<dbReference type="SUPFAM" id="SSF89550">
    <property type="entry name" value="PHP domain-like"/>
    <property type="match status" value="1"/>
</dbReference>
<evidence type="ECO:0000256" key="2">
    <source>
        <dbReference type="ARBA" id="ARBA00022694"/>
    </source>
</evidence>
<evidence type="ECO:0000256" key="6">
    <source>
        <dbReference type="HAMAP-Rule" id="MF_00756"/>
    </source>
</evidence>
<dbReference type="EC" id="3.1.26.5" evidence="6"/>
<comment type="function">
    <text evidence="6">Part of ribonuclease P, a protein complex that generates mature tRNA molecules by cleaving their 5'-ends.</text>
</comment>
<keyword evidence="1 6" id="KW-0963">Cytoplasm</keyword>
<comment type="subcellular location">
    <subcellularLocation>
        <location evidence="6">Cytoplasm</location>
    </subcellularLocation>
</comment>
<dbReference type="AlphaFoldDB" id="A0A9Q4C286"/>
<comment type="subunit">
    <text evidence="6">Consists of a catalytic RNA component and at least 4-5 protein subunits.</text>
</comment>
<evidence type="ECO:0000256" key="5">
    <source>
        <dbReference type="ARBA" id="ARBA00022801"/>
    </source>
</evidence>
<dbReference type="GO" id="GO:0005737">
    <property type="term" value="C:cytoplasm"/>
    <property type="evidence" value="ECO:0007669"/>
    <property type="project" value="UniProtKB-SubCell"/>
</dbReference>
<dbReference type="InterPro" id="IPR002738">
    <property type="entry name" value="RNase_P_p30"/>
</dbReference>
<keyword evidence="8" id="KW-1185">Reference proteome</keyword>
<protein>
    <recommendedName>
        <fullName evidence="6">Ribonuclease P protein component 3</fullName>
        <shortName evidence="6">RNase P component 3</shortName>
        <ecNumber evidence="6">3.1.26.5</ecNumber>
    </recommendedName>
    <alternativeName>
        <fullName evidence="6">Rpp30</fullName>
    </alternativeName>
</protein>
<dbReference type="GO" id="GO:0001682">
    <property type="term" value="P:tRNA 5'-leader removal"/>
    <property type="evidence" value="ECO:0007669"/>
    <property type="project" value="UniProtKB-UniRule"/>
</dbReference>
<dbReference type="InterPro" id="IPR023539">
    <property type="entry name" value="RNase_P_comp-3_arc"/>
</dbReference>